<feature type="domain" description="CN hydrolase" evidence="3">
    <location>
        <begin position="32"/>
        <end position="305"/>
    </location>
</feature>
<evidence type="ECO:0000313" key="4">
    <source>
        <dbReference type="EMBL" id="RLV47832.1"/>
    </source>
</evidence>
<dbReference type="PANTHER" id="PTHR46044:SF1">
    <property type="entry name" value="CN HYDROLASE DOMAIN-CONTAINING PROTEIN"/>
    <property type="match status" value="1"/>
</dbReference>
<dbReference type="GO" id="GO:0000257">
    <property type="term" value="F:nitrilase activity"/>
    <property type="evidence" value="ECO:0007669"/>
    <property type="project" value="UniProtKB-ARBA"/>
</dbReference>
<gene>
    <name evidence="4" type="ORF">D9V37_17060</name>
</gene>
<evidence type="ECO:0000256" key="1">
    <source>
        <dbReference type="ARBA" id="ARBA00008129"/>
    </source>
</evidence>
<name>A0A3L8NYV4_9ACTN</name>
<dbReference type="PROSITE" id="PS50263">
    <property type="entry name" value="CN_HYDROLASE"/>
    <property type="match status" value="1"/>
</dbReference>
<dbReference type="OrthoDB" id="9811121at2"/>
<dbReference type="PANTHER" id="PTHR46044">
    <property type="entry name" value="NITRILASE"/>
    <property type="match status" value="1"/>
</dbReference>
<protein>
    <submittedName>
        <fullName evidence="4">Carbon-nitrogen hydrolase family protein</fullName>
    </submittedName>
</protein>
<proteinExistence type="inferred from homology"/>
<evidence type="ECO:0000259" key="3">
    <source>
        <dbReference type="PROSITE" id="PS50263"/>
    </source>
</evidence>
<dbReference type="InterPro" id="IPR036526">
    <property type="entry name" value="C-N_Hydrolase_sf"/>
</dbReference>
<dbReference type="Pfam" id="PF00795">
    <property type="entry name" value="CN_hydrolase"/>
    <property type="match status" value="1"/>
</dbReference>
<dbReference type="SUPFAM" id="SSF56317">
    <property type="entry name" value="Carbon-nitrogen hydrolase"/>
    <property type="match status" value="1"/>
</dbReference>
<evidence type="ECO:0000313" key="5">
    <source>
        <dbReference type="Proteomes" id="UP000281708"/>
    </source>
</evidence>
<dbReference type="EMBL" id="RDBE01000010">
    <property type="protein sequence ID" value="RLV47832.1"/>
    <property type="molecule type" value="Genomic_DNA"/>
</dbReference>
<keyword evidence="5" id="KW-1185">Reference proteome</keyword>
<dbReference type="InterPro" id="IPR044149">
    <property type="entry name" value="Nitrilases_CHs"/>
</dbReference>
<dbReference type="InterPro" id="IPR003010">
    <property type="entry name" value="C-N_Hydrolase"/>
</dbReference>
<dbReference type="PROSITE" id="PS00920">
    <property type="entry name" value="NITRIL_CHT_1"/>
    <property type="match status" value="1"/>
</dbReference>
<accession>A0A3L8NYV4</accession>
<dbReference type="Proteomes" id="UP000281708">
    <property type="component" value="Unassembled WGS sequence"/>
</dbReference>
<evidence type="ECO:0000256" key="2">
    <source>
        <dbReference type="PROSITE-ProRule" id="PRU10139"/>
    </source>
</evidence>
<dbReference type="CDD" id="cd07564">
    <property type="entry name" value="nitrilases_CHs"/>
    <property type="match status" value="1"/>
</dbReference>
<feature type="active site" description="Proton acceptor" evidence="2">
    <location>
        <position position="72"/>
    </location>
</feature>
<keyword evidence="4" id="KW-0378">Hydrolase</keyword>
<reference evidence="4 5" key="1">
    <citation type="submission" date="2018-10" db="EMBL/GenBank/DDBJ databases">
        <title>Marmoricola sp. 4Q3S-7 whole genome shotgun sequence.</title>
        <authorList>
            <person name="Li F."/>
        </authorList>
    </citation>
    <scope>NUCLEOTIDE SEQUENCE [LARGE SCALE GENOMIC DNA]</scope>
    <source>
        <strain evidence="4 5">4Q3S-7</strain>
    </source>
</reference>
<dbReference type="InterPro" id="IPR000132">
    <property type="entry name" value="Nitrilase/CN_hydratase_CS"/>
</dbReference>
<comment type="similarity">
    <text evidence="1">Belongs to the carbon-nitrogen hydrolase superfamily. Nitrilase family.</text>
</comment>
<sequence>MSTSRSTDPAARGTLEILASARLDDRAAAHVVTVVAAQLGGPWLDLDARLARLVAATSQAADAGADLVVFPEAYLSGYPFWMMRTESGTRFDDPDQKACYAYYLDSALTVGGPETRTLAALAGDLGVTLMVGVSERPERAGRGSAYCTLLTVAPGAGVVGVHRKLVPTFDERLVWAPGDAAGLRTHDVAGVQVGGLSCWENWMPQARQVLYADGELVHVSTWPGSPALTRDITRFAAIEGRQFHVAVGGVLGAGDIPDDFPLAAELRANAAPTTFTGGSAVAGPDGAWLVEPVEGEGLVVVDLDLRRVGQERLTFDPTGHYSRPDVLVTQVDRRRRGAVSEL</sequence>
<dbReference type="Gene3D" id="3.60.110.10">
    <property type="entry name" value="Carbon-nitrogen hydrolase"/>
    <property type="match status" value="1"/>
</dbReference>
<dbReference type="AlphaFoldDB" id="A0A3L8NYV4"/>
<organism evidence="4 5">
    <name type="scientific">Nocardioides mangrovicus</name>
    <dbReference type="NCBI Taxonomy" id="2478913"/>
    <lineage>
        <taxon>Bacteria</taxon>
        <taxon>Bacillati</taxon>
        <taxon>Actinomycetota</taxon>
        <taxon>Actinomycetes</taxon>
        <taxon>Propionibacteriales</taxon>
        <taxon>Nocardioidaceae</taxon>
        <taxon>Nocardioides</taxon>
    </lineage>
</organism>
<comment type="caution">
    <text evidence="4">The sequence shown here is derived from an EMBL/GenBank/DDBJ whole genome shotgun (WGS) entry which is preliminary data.</text>
</comment>